<feature type="domain" description="YjiS-like" evidence="1">
    <location>
        <begin position="28"/>
        <end position="62"/>
    </location>
</feature>
<dbReference type="EMBL" id="VDFV01000006">
    <property type="protein sequence ID" value="TNC72797.1"/>
    <property type="molecule type" value="Genomic_DNA"/>
</dbReference>
<dbReference type="Proteomes" id="UP000305709">
    <property type="component" value="Unassembled WGS sequence"/>
</dbReference>
<evidence type="ECO:0000313" key="2">
    <source>
        <dbReference type="EMBL" id="TNC72797.1"/>
    </source>
</evidence>
<protein>
    <submittedName>
        <fullName evidence="2">DUF1127 domain-containing protein</fullName>
    </submittedName>
</protein>
<organism evidence="2 3">
    <name type="scientific">Rubellimicrobium roseum</name>
    <dbReference type="NCBI Taxonomy" id="687525"/>
    <lineage>
        <taxon>Bacteria</taxon>
        <taxon>Pseudomonadati</taxon>
        <taxon>Pseudomonadota</taxon>
        <taxon>Alphaproteobacteria</taxon>
        <taxon>Rhodobacterales</taxon>
        <taxon>Roseobacteraceae</taxon>
        <taxon>Rubellimicrobium</taxon>
    </lineage>
</organism>
<accession>A0A5C4NJA7</accession>
<dbReference type="Pfam" id="PF06568">
    <property type="entry name" value="YjiS-like"/>
    <property type="match status" value="1"/>
</dbReference>
<dbReference type="AlphaFoldDB" id="A0A5C4NJA7"/>
<reference evidence="2 3" key="1">
    <citation type="submission" date="2019-06" db="EMBL/GenBank/DDBJ databases">
        <authorList>
            <person name="Jiang L."/>
        </authorList>
    </citation>
    <scope>NUCLEOTIDE SEQUENCE [LARGE SCALE GENOMIC DNA]</scope>
    <source>
        <strain evidence="2 3">YIM 48858</strain>
    </source>
</reference>
<evidence type="ECO:0000259" key="1">
    <source>
        <dbReference type="Pfam" id="PF06568"/>
    </source>
</evidence>
<dbReference type="OrthoDB" id="8244198at2"/>
<keyword evidence="3" id="KW-1185">Reference proteome</keyword>
<name>A0A5C4NJA7_9RHOB</name>
<gene>
    <name evidence="2" type="ORF">FHG71_07810</name>
</gene>
<dbReference type="RefSeq" id="WP_139081070.1">
    <property type="nucleotide sequence ID" value="NZ_VDFV01000006.1"/>
</dbReference>
<comment type="caution">
    <text evidence="2">The sequence shown here is derived from an EMBL/GenBank/DDBJ whole genome shotgun (WGS) entry which is preliminary data.</text>
</comment>
<proteinExistence type="predicted"/>
<evidence type="ECO:0000313" key="3">
    <source>
        <dbReference type="Proteomes" id="UP000305709"/>
    </source>
</evidence>
<dbReference type="InterPro" id="IPR009506">
    <property type="entry name" value="YjiS-like"/>
</dbReference>
<sequence length="73" mass="8117">MTYLSHTDRASGGISVGQSLSNLKASLTRRWTQFRTYHRTLNELSMLSDHELADIGIHRANIGDVARGFASRA</sequence>